<feature type="coiled-coil region" evidence="1">
    <location>
        <begin position="1371"/>
        <end position="1483"/>
    </location>
</feature>
<evidence type="ECO:0000313" key="4">
    <source>
        <dbReference type="EMBL" id="MST81357.1"/>
    </source>
</evidence>
<dbReference type="RefSeq" id="WP_154457174.1">
    <property type="nucleotide sequence ID" value="NZ_VUMV01000002.1"/>
</dbReference>
<gene>
    <name evidence="4" type="ORF">FYJ60_03370</name>
</gene>
<feature type="region of interest" description="Disordered" evidence="2">
    <location>
        <begin position="1685"/>
        <end position="1746"/>
    </location>
</feature>
<accession>A0A7X2P6Y7</accession>
<feature type="coiled-coil region" evidence="1">
    <location>
        <begin position="1514"/>
        <end position="1541"/>
    </location>
</feature>
<feature type="compositionally biased region" description="Low complexity" evidence="2">
    <location>
        <begin position="1718"/>
        <end position="1746"/>
    </location>
</feature>
<keyword evidence="5" id="KW-1185">Reference proteome</keyword>
<organism evidence="4 5">
    <name type="scientific">Bilifractor porci</name>
    <dbReference type="NCBI Taxonomy" id="2606636"/>
    <lineage>
        <taxon>Bacteria</taxon>
        <taxon>Bacillati</taxon>
        <taxon>Bacillota</taxon>
        <taxon>Clostridia</taxon>
        <taxon>Lachnospirales</taxon>
        <taxon>Lachnospiraceae</taxon>
        <taxon>Bilifractor</taxon>
    </lineage>
</organism>
<evidence type="ECO:0000256" key="1">
    <source>
        <dbReference type="SAM" id="Coils"/>
    </source>
</evidence>
<dbReference type="EMBL" id="VUMV01000002">
    <property type="protein sequence ID" value="MST81357.1"/>
    <property type="molecule type" value="Genomic_DNA"/>
</dbReference>
<evidence type="ECO:0000256" key="3">
    <source>
        <dbReference type="SAM" id="Phobius"/>
    </source>
</evidence>
<comment type="caution">
    <text evidence="4">The sequence shown here is derived from an EMBL/GenBank/DDBJ whole genome shotgun (WGS) entry which is preliminary data.</text>
</comment>
<keyword evidence="3" id="KW-0812">Transmembrane</keyword>
<reference evidence="4 5" key="1">
    <citation type="submission" date="2019-08" db="EMBL/GenBank/DDBJ databases">
        <title>In-depth cultivation of the pig gut microbiome towards novel bacterial diversity and tailored functional studies.</title>
        <authorList>
            <person name="Wylensek D."/>
            <person name="Hitch T.C.A."/>
            <person name="Clavel T."/>
        </authorList>
    </citation>
    <scope>NUCLEOTIDE SEQUENCE [LARGE SCALE GENOMIC DNA]</scope>
    <source>
        <strain evidence="4 5">Oil+RF-744-WCA-WT-13</strain>
    </source>
</reference>
<name>A0A7X2P6Y7_9FIRM</name>
<dbReference type="Proteomes" id="UP000466864">
    <property type="component" value="Unassembled WGS sequence"/>
</dbReference>
<sequence>MQVNHNKIGITGFLILLFLLLGILAFFPQKAYADTTKHDVSFTISDASSTLLDKESNLYTINKGIWTLNFNLEIQVQLPSDTSKIVSIKSTYDSMNVDYDKAATITYGDNGLCTVLFAKPSSNIVRSTLINGSAYFDFLVDTDGVQTTYRLLVAADTFDSQFWGNVNRINVKDMESNEILSDNMSITKGDLNSKVLYLSPSDCSGKLAFNVLRTQDDLEPVIKATQYGQWISIGCNYISVNGGAPQRFDVDSRQSQNNVSETVTLKKGWNEINLFFIRGKGGYLGSKKRFSIYFPFPDFSNPLESKPIRDDTNCTVATYLIHWDGADAESAQASSDASIKALDPINYGRDATDEMTVYPYQLGDNSAEIVLPKSTTTTAMLCGIIPNSAGSQVTVEGLDESKYVCGNYFFIKYANSRLFGEDIEKNVVQKDDQGRQYFTVHVTAPDGVTKKDYKIYLLYKSSEAQLKSVNIKGATVDNLEEGLGNGENSFTMKLDADDGDITLSDFQVSDGATFTVDGKTVQDGSITVKPGNITRIHVTAEDTITSKDYYLVHQKQDGTYPYFTVSDETRKQAEALLGNWYDRTYSNLSSMKLKKDLTGDVWPVFEVAATDKPGDGKNDLDGMVVSDPNDKNAKLSEWSQPSDYAKVILYLCMIGENPWNYTDPSGNNLVTYLQANWDGPYAQPVWSLMALKAAGAEIPEQCKTTVKGMAKSASVDLDIRGWCLSAIGDMVSKEELAKTVESFRPALLTSGPEAGMFYNSWYPEANTISHGCVLEGLAGAGVDPENIFSVSDTASPLKSLWQYVNEDGSYAYNRSGSVPNNYMKDMIIGLGDTLNGDNVWKRYGLTLTKYNTLLTSVSAYLGGEDAKTADADKLAVLNTAYEAAKTAYTGAASPYGIGQQYYNLYEAMAALDPTVVGKPDVRICTMEQSDQVDAVIEKLDKLQDLASVTDDQVKEAREAYDALGGDDETLQKRLQSYVKNASNLTEAESYRAFAGKVDAIGEVTADSGDAIAAAQEAYGKLDEPMREKEIVQQKYSVLQDADAIYKALTAIAAIPETDQLTAADADTVKAAREAYDLLSRTQKAKITTASRLIQAEERLRDLTAISSVVQAIDALPAAADVTLDNQDEVAKAQAQFQALTQAQQALVGEERSSKLQALVAAIAQQQSDAQQVAAVVNAVDALPDPAALTVDNYEQYETAVTNAAGMYNALATDILRSRVTNADKLKKLQDSIADLRSRNLLAQAEALPDASALTGKEEDGSDVQVTSQTLKEIAYAQNLYGAMADDDRQIFANEHPELNTKLQELFKAAGVYDEYVQDVLQPLVDKIGALETPLTRENLAEANELIDKYNSNDAAKTYLDSIIYNEGTENAFTLKDKMAEVQKQADQLTKDLADAAEVDAELEKLPQTVTSQEERDAAEKSLQAAEEKVKALNDQARANLAYTDRVTALQNAINAFDADKTAADALQEKIEAAQNALNESQTADSTVAALKTAEEAYNAAESTPTVKALLTDGAREFMEASADAEQQIQAAKQKALQTKAEKNGLPQLADGSALPWDVMLTVEPLAQSNDSYGTLQNAMKGKDAEALKAFTLTAKRILADGTEESWTPDTALPFTLDAGQDLTGRTVYLALLPTATQRTHGLMRAAVSTAGTTDPAWVNTSVNSSLVSFSADQMGSYMLGLKNAAAADNQEEEDDNKNNNENLNGQGSGQNGSGGNAGTPASSGSGNTGNTGNAAKTANGTAGKTASGTTAALNATAGGASGVPQTGDPIPQETAAALAMVLLGAAVFALARKKKKELQ</sequence>
<keyword evidence="1" id="KW-0175">Coiled coil</keyword>
<keyword evidence="3" id="KW-1133">Transmembrane helix</keyword>
<evidence type="ECO:0008006" key="6">
    <source>
        <dbReference type="Google" id="ProtNLM"/>
    </source>
</evidence>
<evidence type="ECO:0000313" key="5">
    <source>
        <dbReference type="Proteomes" id="UP000466864"/>
    </source>
</evidence>
<protein>
    <recommendedName>
        <fullName evidence="6">LPXTG cell wall anchor domain-containing protein</fullName>
    </recommendedName>
</protein>
<keyword evidence="3" id="KW-0472">Membrane</keyword>
<feature type="transmembrane region" description="Helical" evidence="3">
    <location>
        <begin position="1774"/>
        <end position="1791"/>
    </location>
</feature>
<proteinExistence type="predicted"/>
<evidence type="ECO:0000256" key="2">
    <source>
        <dbReference type="SAM" id="MobiDB-lite"/>
    </source>
</evidence>
<feature type="compositionally biased region" description="Gly residues" evidence="2">
    <location>
        <begin position="1706"/>
        <end position="1717"/>
    </location>
</feature>